<dbReference type="InterPro" id="IPR029061">
    <property type="entry name" value="THDP-binding"/>
</dbReference>
<sequence>MPEVVSLREAYGKTLVELGRENPDIVVLDADLSPSNIEL</sequence>
<dbReference type="SUPFAM" id="SSF52518">
    <property type="entry name" value="Thiamin diphosphate-binding fold (THDP-binding)"/>
    <property type="match status" value="1"/>
</dbReference>
<accession>X1RUU5</accession>
<dbReference type="Gene3D" id="3.40.50.970">
    <property type="match status" value="1"/>
</dbReference>
<organism evidence="1">
    <name type="scientific">marine sediment metagenome</name>
    <dbReference type="NCBI Taxonomy" id="412755"/>
    <lineage>
        <taxon>unclassified sequences</taxon>
        <taxon>metagenomes</taxon>
        <taxon>ecological metagenomes</taxon>
    </lineage>
</organism>
<dbReference type="EMBL" id="BARW01008449">
    <property type="protein sequence ID" value="GAI84512.1"/>
    <property type="molecule type" value="Genomic_DNA"/>
</dbReference>
<name>X1RUU5_9ZZZZ</name>
<dbReference type="AlphaFoldDB" id="X1RUU5"/>
<proteinExistence type="predicted"/>
<evidence type="ECO:0000313" key="1">
    <source>
        <dbReference type="EMBL" id="GAI84512.1"/>
    </source>
</evidence>
<gene>
    <name evidence="1" type="ORF">S12H4_17310</name>
</gene>
<protein>
    <submittedName>
        <fullName evidence="1">Uncharacterized protein</fullName>
    </submittedName>
</protein>
<reference evidence="1" key="1">
    <citation type="journal article" date="2014" name="Front. Microbiol.">
        <title>High frequency of phylogenetically diverse reductive dehalogenase-homologous genes in deep subseafloor sedimentary metagenomes.</title>
        <authorList>
            <person name="Kawai M."/>
            <person name="Futagami T."/>
            <person name="Toyoda A."/>
            <person name="Takaki Y."/>
            <person name="Nishi S."/>
            <person name="Hori S."/>
            <person name="Arai W."/>
            <person name="Tsubouchi T."/>
            <person name="Morono Y."/>
            <person name="Uchiyama I."/>
            <person name="Ito T."/>
            <person name="Fujiyama A."/>
            <person name="Inagaki F."/>
            <person name="Takami H."/>
        </authorList>
    </citation>
    <scope>NUCLEOTIDE SEQUENCE</scope>
    <source>
        <strain evidence="1">Expedition CK06-06</strain>
    </source>
</reference>
<comment type="caution">
    <text evidence="1">The sequence shown here is derived from an EMBL/GenBank/DDBJ whole genome shotgun (WGS) entry which is preliminary data.</text>
</comment>